<sequence>MSDVLTSDDSLLTDDSSVGNRTIDLEEATFPSRTPVIDTKGLNVREIPSYFDEDRGRPFVQSAKLGRLSLGATSEETSIRNSNLRNSKQTPPLASRQHIKRQSMVTLATPKGTIARPSVAKLDFESKETDSAFQRRKAYDEARRKSLLPSASQRIDPRRKSNVFALSSVARQRKEITSARIAKRTESRRALVNRNRAGLNE</sequence>
<feature type="region of interest" description="Disordered" evidence="1">
    <location>
        <begin position="72"/>
        <end position="99"/>
    </location>
</feature>
<dbReference type="EMBL" id="CABIJS010000543">
    <property type="protein sequence ID" value="VUZ52994.1"/>
    <property type="molecule type" value="Genomic_DNA"/>
</dbReference>
<dbReference type="AlphaFoldDB" id="A0A564Z2F4"/>
<evidence type="ECO:0000313" key="3">
    <source>
        <dbReference type="Proteomes" id="UP000321570"/>
    </source>
</evidence>
<feature type="compositionally biased region" description="Polar residues" evidence="1">
    <location>
        <begin position="72"/>
        <end position="92"/>
    </location>
</feature>
<protein>
    <submittedName>
        <fullName evidence="2">Uncharacterized protein</fullName>
    </submittedName>
</protein>
<evidence type="ECO:0000313" key="2">
    <source>
        <dbReference type="EMBL" id="VUZ52994.1"/>
    </source>
</evidence>
<dbReference type="Proteomes" id="UP000321570">
    <property type="component" value="Unassembled WGS sequence"/>
</dbReference>
<evidence type="ECO:0000256" key="1">
    <source>
        <dbReference type="SAM" id="MobiDB-lite"/>
    </source>
</evidence>
<reference evidence="2 3" key="1">
    <citation type="submission" date="2019-07" db="EMBL/GenBank/DDBJ databases">
        <authorList>
            <person name="Jastrzebski P J."/>
            <person name="Paukszto L."/>
            <person name="Jastrzebski P J."/>
        </authorList>
    </citation>
    <scope>NUCLEOTIDE SEQUENCE [LARGE SCALE GENOMIC DNA]</scope>
    <source>
        <strain evidence="2 3">WMS-il1</strain>
    </source>
</reference>
<accession>A0A564Z2F4</accession>
<gene>
    <name evidence="2" type="ORF">WMSIL1_LOCUS11370</name>
</gene>
<feature type="region of interest" description="Disordered" evidence="1">
    <location>
        <begin position="135"/>
        <end position="155"/>
    </location>
</feature>
<feature type="region of interest" description="Disordered" evidence="1">
    <location>
        <begin position="1"/>
        <end position="26"/>
    </location>
</feature>
<feature type="compositionally biased region" description="Low complexity" evidence="1">
    <location>
        <begin position="1"/>
        <end position="18"/>
    </location>
</feature>
<organism evidence="2 3">
    <name type="scientific">Hymenolepis diminuta</name>
    <name type="common">Rat tapeworm</name>
    <dbReference type="NCBI Taxonomy" id="6216"/>
    <lineage>
        <taxon>Eukaryota</taxon>
        <taxon>Metazoa</taxon>
        <taxon>Spiralia</taxon>
        <taxon>Lophotrochozoa</taxon>
        <taxon>Platyhelminthes</taxon>
        <taxon>Cestoda</taxon>
        <taxon>Eucestoda</taxon>
        <taxon>Cyclophyllidea</taxon>
        <taxon>Hymenolepididae</taxon>
        <taxon>Hymenolepis</taxon>
    </lineage>
</organism>
<keyword evidence="3" id="KW-1185">Reference proteome</keyword>
<name>A0A564Z2F4_HYMDI</name>
<proteinExistence type="predicted"/>